<evidence type="ECO:0000313" key="3">
    <source>
        <dbReference type="Proteomes" id="UP000193435"/>
    </source>
</evidence>
<accession>A0A1X7NMX1</accession>
<organism evidence="2 3">
    <name type="scientific">Carnobacterium iners</name>
    <dbReference type="NCBI Taxonomy" id="1073423"/>
    <lineage>
        <taxon>Bacteria</taxon>
        <taxon>Bacillati</taxon>
        <taxon>Bacillota</taxon>
        <taxon>Bacilli</taxon>
        <taxon>Lactobacillales</taxon>
        <taxon>Carnobacteriaceae</taxon>
        <taxon>Carnobacterium</taxon>
    </lineage>
</organism>
<dbReference type="PIRSF" id="PIRSF021332">
    <property type="entry name" value="DUF1054"/>
    <property type="match status" value="1"/>
</dbReference>
<dbReference type="EMBL" id="FXBJ01000002">
    <property type="protein sequence ID" value="SMH39303.1"/>
    <property type="molecule type" value="Genomic_DNA"/>
</dbReference>
<dbReference type="RefSeq" id="WP_085560252.1">
    <property type="nucleotide sequence ID" value="NZ_FOAH01000002.1"/>
</dbReference>
<dbReference type="HAMAP" id="MF_01851">
    <property type="entry name" value="UPF0637"/>
    <property type="match status" value="1"/>
</dbReference>
<dbReference type="Gene3D" id="3.30.930.20">
    <property type="entry name" value="Protein of unknown function DUF1054"/>
    <property type="match status" value="1"/>
</dbReference>
<dbReference type="Proteomes" id="UP000193435">
    <property type="component" value="Unassembled WGS sequence"/>
</dbReference>
<keyword evidence="3" id="KW-1185">Reference proteome</keyword>
<gene>
    <name evidence="2" type="ORF">SAMN04488700_2228</name>
</gene>
<comment type="similarity">
    <text evidence="1">Belongs to the UPF0637 family.</text>
</comment>
<sequence length="210" mass="24509">MKNVVVFTQEDFDIFAIEGLDSRMNEIRKKIQPKFKKIGTDISKDLSLLLGDETLPVHIAQHLRRTKNPPQDTWCAIGGDKRGYKKYPHFQLGLYHSHLFIWLAFIDNPQFEKEMAQSFIDNKTVIQSLPSDFVVSYDHTKENVQSIDESELRKNLIRWRDSKKGEFLVGRRLSAANPIFKDSEAFYTFVLETYKSLVPIYKQAFQAYPN</sequence>
<reference evidence="2 3" key="1">
    <citation type="submission" date="2017-04" db="EMBL/GenBank/DDBJ databases">
        <authorList>
            <person name="Afonso C.L."/>
            <person name="Miller P.J."/>
            <person name="Scott M.A."/>
            <person name="Spackman E."/>
            <person name="Goraichik I."/>
            <person name="Dimitrov K.M."/>
            <person name="Suarez D.L."/>
            <person name="Swayne D.E."/>
        </authorList>
    </citation>
    <scope>NUCLEOTIDE SEQUENCE [LARGE SCALE GENOMIC DNA]</scope>
    <source>
        <strain evidence="2 3">LMG26642</strain>
    </source>
</reference>
<dbReference type="AlphaFoldDB" id="A0A1X7NMX1"/>
<dbReference type="OrthoDB" id="9812818at2"/>
<name>A0A1X7NMX1_9LACT</name>
<proteinExistence type="inferred from homology"/>
<dbReference type="InterPro" id="IPR053707">
    <property type="entry name" value="UPF0637_domain_sf"/>
</dbReference>
<dbReference type="STRING" id="1073423.SAMN04488700_2228"/>
<dbReference type="InterPro" id="IPR009403">
    <property type="entry name" value="UPF0637"/>
</dbReference>
<dbReference type="Pfam" id="PF06335">
    <property type="entry name" value="DUF1054"/>
    <property type="match status" value="1"/>
</dbReference>
<protein>
    <recommendedName>
        <fullName evidence="1">UPF0637 protein SAMN04488700_2228</fullName>
    </recommendedName>
</protein>
<evidence type="ECO:0000256" key="1">
    <source>
        <dbReference type="HAMAP-Rule" id="MF_01851"/>
    </source>
</evidence>
<dbReference type="SUPFAM" id="SSF142913">
    <property type="entry name" value="YktB/PF0168-like"/>
    <property type="match status" value="1"/>
</dbReference>
<evidence type="ECO:0000313" key="2">
    <source>
        <dbReference type="EMBL" id="SMH39303.1"/>
    </source>
</evidence>